<evidence type="ECO:0000313" key="1">
    <source>
        <dbReference type="EMBL" id="GMH71537.1"/>
    </source>
</evidence>
<evidence type="ECO:0000313" key="2">
    <source>
        <dbReference type="Proteomes" id="UP001165122"/>
    </source>
</evidence>
<name>A0A9W7EA68_9STRA</name>
<protein>
    <submittedName>
        <fullName evidence="1">Uncharacterized protein</fullName>
    </submittedName>
</protein>
<comment type="caution">
    <text evidence="1">The sequence shown here is derived from an EMBL/GenBank/DDBJ whole genome shotgun (WGS) entry which is preliminary data.</text>
</comment>
<sequence length="439" mass="50112">MLKRRVTEFPVSSLSSNFLKILTSNNEELTYIKSYFNLHSLPINFWLSNLKDLEGLNDFYLRKIYSSLIIQGIEEAGPNAFRIKVSLALEVCKELWPKSFNVLESLLEEGLIFKNDLNCLPPGILKFKLTGSWEYPMSLVWGGEFVGVKASQDYKVYAELLRVLEIEERLKIELPEIKNLLITLEIPRPIITDSAWEAIKTKKYFEPKFLGEDEMNLIHLVGLWCERDEEVREAVGGWLRGEKGVEGSGSAERGEGWFKDFFEETEISKDQIKKYHTTLLTYLTSSHPPITSNFGAQQFLSIFTLKSSNLLVNLEDFLLNSTVSQLRNYLSSYLTNLKITSPTTKELIITQLEADLAGETVTGCSVGMFKGYCKAIGRVEGERMVRVLRRYGLTGELIGMVMELLEEEVSENARRGERRALRTEELRGRSPARSVENIN</sequence>
<dbReference type="OrthoDB" id="10680248at2759"/>
<reference evidence="2" key="1">
    <citation type="journal article" date="2023" name="Commun. Biol.">
        <title>Genome analysis of Parmales, the sister group of diatoms, reveals the evolutionary specialization of diatoms from phago-mixotrophs to photoautotrophs.</title>
        <authorList>
            <person name="Ban H."/>
            <person name="Sato S."/>
            <person name="Yoshikawa S."/>
            <person name="Yamada K."/>
            <person name="Nakamura Y."/>
            <person name="Ichinomiya M."/>
            <person name="Sato N."/>
            <person name="Blanc-Mathieu R."/>
            <person name="Endo H."/>
            <person name="Kuwata A."/>
            <person name="Ogata H."/>
        </authorList>
    </citation>
    <scope>NUCLEOTIDE SEQUENCE [LARGE SCALE GENOMIC DNA]</scope>
    <source>
        <strain evidence="2">NIES 3700</strain>
    </source>
</reference>
<organism evidence="1 2">
    <name type="scientific">Triparma laevis f. longispina</name>
    <dbReference type="NCBI Taxonomy" id="1714387"/>
    <lineage>
        <taxon>Eukaryota</taxon>
        <taxon>Sar</taxon>
        <taxon>Stramenopiles</taxon>
        <taxon>Ochrophyta</taxon>
        <taxon>Bolidophyceae</taxon>
        <taxon>Parmales</taxon>
        <taxon>Triparmaceae</taxon>
        <taxon>Triparma</taxon>
    </lineage>
</organism>
<dbReference type="AlphaFoldDB" id="A0A9W7EA68"/>
<dbReference type="Proteomes" id="UP001165122">
    <property type="component" value="Unassembled WGS sequence"/>
</dbReference>
<keyword evidence="2" id="KW-1185">Reference proteome</keyword>
<dbReference type="EMBL" id="BRXW01000640">
    <property type="protein sequence ID" value="GMH71537.1"/>
    <property type="molecule type" value="Genomic_DNA"/>
</dbReference>
<gene>
    <name evidence="1" type="ORF">TrLO_g9087</name>
</gene>
<accession>A0A9W7EA68</accession>
<proteinExistence type="predicted"/>